<sequence length="97" mass="11638">MSVQRTLTRYAHRSSRLKNIPPLEEFLFRNTVKEFQRRVLRTIYQIPSAQTRKDLKKHLREEFEAVSTVKDIQHRKYLLSMGERQYSDVVKAMGLSR</sequence>
<dbReference type="InterPro" id="IPR008011">
    <property type="entry name" value="Complex1_LYR_dom"/>
</dbReference>
<evidence type="ECO:0000259" key="1">
    <source>
        <dbReference type="Pfam" id="PF05347"/>
    </source>
</evidence>
<keyword evidence="3" id="KW-1185">Reference proteome</keyword>
<evidence type="ECO:0000313" key="2">
    <source>
        <dbReference type="EMBL" id="SCV12300.1"/>
    </source>
</evidence>
<dbReference type="EMBL" id="FR839630">
    <property type="protein sequence ID" value="SCV12300.1"/>
    <property type="molecule type" value="Genomic_DNA"/>
</dbReference>
<organism evidence="2 3">
    <name type="scientific">Komagataella phaffii (strain ATCC 76273 / CBS 7435 / CECT 11047 / NRRL Y-11430 / Wegner 21-1)</name>
    <name type="common">Yeast</name>
    <name type="synonym">Pichia pastoris</name>
    <dbReference type="NCBI Taxonomy" id="981350"/>
    <lineage>
        <taxon>Eukaryota</taxon>
        <taxon>Fungi</taxon>
        <taxon>Dikarya</taxon>
        <taxon>Ascomycota</taxon>
        <taxon>Saccharomycotina</taxon>
        <taxon>Pichiomycetes</taxon>
        <taxon>Pichiales</taxon>
        <taxon>Pichiaceae</taxon>
        <taxon>Komagataella</taxon>
    </lineage>
</organism>
<proteinExistence type="predicted"/>
<reference evidence="2 3" key="1">
    <citation type="journal article" date="2011" name="J. Biotechnol.">
        <title>High-quality genome sequence of Pichia pastoris CBS7435.</title>
        <authorList>
            <person name="Kuberl A."/>
            <person name="Schneider J."/>
            <person name="Thallinger G.G."/>
            <person name="Anderl I."/>
            <person name="Wibberg D."/>
            <person name="Hajek T."/>
            <person name="Jaenicke S."/>
            <person name="Brinkrolf K."/>
            <person name="Goesmann A."/>
            <person name="Szczepanowski R."/>
            <person name="Puhler A."/>
            <person name="Schwab H."/>
            <person name="Glieder A."/>
            <person name="Pichler H."/>
        </authorList>
    </citation>
    <scope>NUCLEOTIDE SEQUENCE [LARGE SCALE GENOMIC DNA]</scope>
    <source>
        <strain evidence="3">ATCC 76273 / CBS 7435 / CECT 11047 / NRRL Y-11430 / Wegner 21-1</strain>
    </source>
</reference>
<evidence type="ECO:0000313" key="3">
    <source>
        <dbReference type="Proteomes" id="UP000006853"/>
    </source>
</evidence>
<name>A0A1G4KQL6_KOMPC</name>
<reference evidence="2 3" key="2">
    <citation type="journal article" date="2016" name="FEMS Yeast Res.">
        <title>Curation of the genome annotation of Pichia pastoris (Komagataella phaffii) CBS7435 from gene level to protein function.</title>
        <authorList>
            <person name="Valli M."/>
            <person name="Tatto N.E."/>
            <person name="Peymann A."/>
            <person name="Gruber C."/>
            <person name="Landes N."/>
            <person name="Ekker H."/>
            <person name="Thallinger G.G."/>
            <person name="Mattanovich D."/>
            <person name="Gasser B."/>
            <person name="Graf A.B."/>
        </authorList>
    </citation>
    <scope>GENOME REANNOTATION</scope>
    <source>
        <strain evidence="2 3">ATCC 76273 / CBS 7435 / CECT 11047 / NRRL Y-11430 / Wegner 21-1</strain>
    </source>
</reference>
<gene>
    <name evidence="2" type="ordered locus">PP7435_Chr3-2678</name>
</gene>
<dbReference type="Proteomes" id="UP000006853">
    <property type="component" value="Chromosome 3"/>
</dbReference>
<dbReference type="Pfam" id="PF05347">
    <property type="entry name" value="Complex1_LYR"/>
    <property type="match status" value="1"/>
</dbReference>
<dbReference type="InterPro" id="IPR045293">
    <property type="entry name" value="Complex1_LYR_LYRM2"/>
</dbReference>
<feature type="domain" description="Complex 1 LYR protein" evidence="1">
    <location>
        <begin position="37"/>
        <end position="85"/>
    </location>
</feature>
<accession>A0A1G4KQL6</accession>
<protein>
    <recommendedName>
        <fullName evidence="1">Complex 1 LYR protein domain-containing protein</fullName>
    </recommendedName>
</protein>
<dbReference type="AlphaFoldDB" id="A0A1G4KQL6"/>
<dbReference type="CDD" id="cd20262">
    <property type="entry name" value="Complex1_LYR_LYRM2"/>
    <property type="match status" value="1"/>
</dbReference>